<accession>A0A501WLF5</accession>
<evidence type="ECO:0008006" key="3">
    <source>
        <dbReference type="Google" id="ProtNLM"/>
    </source>
</evidence>
<proteinExistence type="predicted"/>
<dbReference type="RefSeq" id="WP_140455769.1">
    <property type="nucleotide sequence ID" value="NZ_VFRP01000027.1"/>
</dbReference>
<keyword evidence="2" id="KW-1185">Reference proteome</keyword>
<organism evidence="1 2">
    <name type="scientific">Amaricoccus solimangrovi</name>
    <dbReference type="NCBI Taxonomy" id="2589815"/>
    <lineage>
        <taxon>Bacteria</taxon>
        <taxon>Pseudomonadati</taxon>
        <taxon>Pseudomonadota</taxon>
        <taxon>Alphaproteobacteria</taxon>
        <taxon>Rhodobacterales</taxon>
        <taxon>Paracoccaceae</taxon>
        <taxon>Amaricoccus</taxon>
    </lineage>
</organism>
<protein>
    <recommendedName>
        <fullName evidence="3">DNA-binding protein</fullName>
    </recommendedName>
</protein>
<evidence type="ECO:0000313" key="1">
    <source>
        <dbReference type="EMBL" id="TPE47881.1"/>
    </source>
</evidence>
<comment type="caution">
    <text evidence="1">The sequence shown here is derived from an EMBL/GenBank/DDBJ whole genome shotgun (WGS) entry which is preliminary data.</text>
</comment>
<evidence type="ECO:0000313" key="2">
    <source>
        <dbReference type="Proteomes" id="UP000319255"/>
    </source>
</evidence>
<sequence length="69" mass="7672">MAPTIWGQAKAARLLSCTVGSLDQDRGRARRTGKSPRVPFVMEDDKPRYRKADLLRLMAERASSDGPRG</sequence>
<name>A0A501WLF5_9RHOB</name>
<dbReference type="EMBL" id="VFRP01000027">
    <property type="protein sequence ID" value="TPE47881.1"/>
    <property type="molecule type" value="Genomic_DNA"/>
</dbReference>
<dbReference type="AlphaFoldDB" id="A0A501WLF5"/>
<reference evidence="1 2" key="1">
    <citation type="submission" date="2019-06" db="EMBL/GenBank/DDBJ databases">
        <title>A novel bacterium of genus Amaricoccus, isolated from marine sediment.</title>
        <authorList>
            <person name="Huang H."/>
            <person name="Mo K."/>
            <person name="Hu Y."/>
        </authorList>
    </citation>
    <scope>NUCLEOTIDE SEQUENCE [LARGE SCALE GENOMIC DNA]</scope>
    <source>
        <strain evidence="1 2">HB172011</strain>
    </source>
</reference>
<gene>
    <name evidence="1" type="ORF">FJM51_19280</name>
</gene>
<dbReference type="Proteomes" id="UP000319255">
    <property type="component" value="Unassembled WGS sequence"/>
</dbReference>